<dbReference type="Pfam" id="PF13683">
    <property type="entry name" value="rve_3"/>
    <property type="match status" value="1"/>
</dbReference>
<dbReference type="Proteomes" id="UP001251870">
    <property type="component" value="Unassembled WGS sequence"/>
</dbReference>
<dbReference type="InterPro" id="IPR047656">
    <property type="entry name" value="IS481-like_transpos"/>
</dbReference>
<dbReference type="PANTHER" id="PTHR35004:SF7">
    <property type="entry name" value="INTEGRASE PROTEIN"/>
    <property type="match status" value="1"/>
</dbReference>
<dbReference type="InterPro" id="IPR009057">
    <property type="entry name" value="Homeodomain-like_sf"/>
</dbReference>
<accession>A0ABU2DUF0</accession>
<dbReference type="Gene3D" id="3.30.420.10">
    <property type="entry name" value="Ribonuclease H-like superfamily/Ribonuclease H"/>
    <property type="match status" value="1"/>
</dbReference>
<dbReference type="SUPFAM" id="SSF46689">
    <property type="entry name" value="Homeodomain-like"/>
    <property type="match status" value="1"/>
</dbReference>
<sequence>MDERRRVVTTAMVQEDLTAAEAARRYGISRSTASRWYCRWVREGEPAFTPRSRRPHNSPGAIDPATIEAISELRRDLTAKGHDAGPQTLHTLLLTQGIDVSVSTIWRTLSRQGLTIPTPKKRPRSSYTRFAADLPNQTWQSDITHVRTRGATVEVLTFLDDYSRYALAITAHRRISVVTITEQFAAARRRHGTPASTLTDNGMVYTARFRGGRNLFERELARLGIEQKNGRGNHPQTQGKVERFQQTLKKHLATRPRARNIEELQTQLDTFRDHYNNHRPHSALGRQTPATAYASLAKATPGGDPRSQHRIREDRIDSSGKVTLRIDSHMFKIGVGRTHARTRVRMLVQDYEVTIIAITTGEILRRLTIDPTRTYQPQ</sequence>
<organism evidence="2 3">
    <name type="scientific">Nesterenkonia aerolata</name>
    <dbReference type="NCBI Taxonomy" id="3074079"/>
    <lineage>
        <taxon>Bacteria</taxon>
        <taxon>Bacillati</taxon>
        <taxon>Actinomycetota</taxon>
        <taxon>Actinomycetes</taxon>
        <taxon>Micrococcales</taxon>
        <taxon>Micrococcaceae</taxon>
        <taxon>Nesterenkonia</taxon>
    </lineage>
</organism>
<dbReference type="SUPFAM" id="SSF53098">
    <property type="entry name" value="Ribonuclease H-like"/>
    <property type="match status" value="1"/>
</dbReference>
<dbReference type="InterPro" id="IPR012337">
    <property type="entry name" value="RNaseH-like_sf"/>
</dbReference>
<gene>
    <name evidence="2" type="ORF">RIL96_11145</name>
</gene>
<dbReference type="InterPro" id="IPR036388">
    <property type="entry name" value="WH-like_DNA-bd_sf"/>
</dbReference>
<protein>
    <submittedName>
        <fullName evidence="2">IS481 family transposase</fullName>
    </submittedName>
</protein>
<dbReference type="InterPro" id="IPR036397">
    <property type="entry name" value="RNaseH_sf"/>
</dbReference>
<dbReference type="NCBIfam" id="NF033577">
    <property type="entry name" value="transpos_IS481"/>
    <property type="match status" value="1"/>
</dbReference>
<dbReference type="InterPro" id="IPR001584">
    <property type="entry name" value="Integrase_cat-core"/>
</dbReference>
<dbReference type="EMBL" id="JAVKGR010000016">
    <property type="protein sequence ID" value="MDR8020120.1"/>
    <property type="molecule type" value="Genomic_DNA"/>
</dbReference>
<evidence type="ECO:0000259" key="1">
    <source>
        <dbReference type="PROSITE" id="PS50994"/>
    </source>
</evidence>
<feature type="domain" description="Integrase catalytic" evidence="1">
    <location>
        <begin position="131"/>
        <end position="297"/>
    </location>
</feature>
<comment type="caution">
    <text evidence="2">The sequence shown here is derived from an EMBL/GenBank/DDBJ whole genome shotgun (WGS) entry which is preliminary data.</text>
</comment>
<keyword evidence="3" id="KW-1185">Reference proteome</keyword>
<dbReference type="PROSITE" id="PS50994">
    <property type="entry name" value="INTEGRASE"/>
    <property type="match status" value="1"/>
</dbReference>
<dbReference type="RefSeq" id="WP_310549102.1">
    <property type="nucleotide sequence ID" value="NZ_JAVKGR010000016.1"/>
</dbReference>
<reference evidence="2 3" key="1">
    <citation type="submission" date="2023-09" db="EMBL/GenBank/DDBJ databases">
        <title>Description of three actinobacteria isolated from air of manufacturing shop in a pharmaceutical factory.</title>
        <authorList>
            <person name="Zhang D.-F."/>
        </authorList>
    </citation>
    <scope>NUCLEOTIDE SEQUENCE [LARGE SCALE GENOMIC DNA]</scope>
    <source>
        <strain evidence="2 3">LY-0111</strain>
    </source>
</reference>
<name>A0ABU2DUF0_9MICC</name>
<evidence type="ECO:0000313" key="3">
    <source>
        <dbReference type="Proteomes" id="UP001251870"/>
    </source>
</evidence>
<dbReference type="PANTHER" id="PTHR35004">
    <property type="entry name" value="TRANSPOSASE RV3428C-RELATED"/>
    <property type="match status" value="1"/>
</dbReference>
<dbReference type="Gene3D" id="1.10.10.10">
    <property type="entry name" value="Winged helix-like DNA-binding domain superfamily/Winged helix DNA-binding domain"/>
    <property type="match status" value="1"/>
</dbReference>
<dbReference type="Pfam" id="PF13565">
    <property type="entry name" value="HTH_32"/>
    <property type="match status" value="1"/>
</dbReference>
<evidence type="ECO:0000313" key="2">
    <source>
        <dbReference type="EMBL" id="MDR8020120.1"/>
    </source>
</evidence>
<proteinExistence type="predicted"/>